<evidence type="ECO:0000313" key="6">
    <source>
        <dbReference type="EMBL" id="PRQ78133.1"/>
    </source>
</evidence>
<dbReference type="EMBL" id="CWKI01000001">
    <property type="protein sequence ID" value="CTR04884.1"/>
    <property type="molecule type" value="Genomic_DNA"/>
</dbReference>
<feature type="compositionally biased region" description="Low complexity" evidence="3">
    <location>
        <begin position="373"/>
        <end position="388"/>
    </location>
</feature>
<feature type="region of interest" description="Disordered" evidence="3">
    <location>
        <begin position="364"/>
        <end position="393"/>
    </location>
</feature>
<dbReference type="InterPro" id="IPR009057">
    <property type="entry name" value="Homeodomain-like_sf"/>
</dbReference>
<dbReference type="SUPFAM" id="SSF46689">
    <property type="entry name" value="Homeodomain-like"/>
    <property type="match status" value="1"/>
</dbReference>
<feature type="compositionally biased region" description="Pro residues" evidence="3">
    <location>
        <begin position="227"/>
        <end position="237"/>
    </location>
</feature>
<feature type="compositionally biased region" description="Polar residues" evidence="3">
    <location>
        <begin position="181"/>
        <end position="221"/>
    </location>
</feature>
<reference evidence="6 8" key="2">
    <citation type="journal article" date="2018" name="Elife">
        <title>Functional genomics of lipid metabolism in the oleaginous yeast Rhodosporidium toruloides.</title>
        <authorList>
            <person name="Coradetti S.T."/>
            <person name="Pinel D."/>
            <person name="Geiselman G."/>
            <person name="Ito M."/>
            <person name="Mondo S."/>
            <person name="Reilly M.C."/>
            <person name="Cheng Y.F."/>
            <person name="Bauer S."/>
            <person name="Grigoriev I."/>
            <person name="Gladden J.M."/>
            <person name="Simmons B.A."/>
            <person name="Brem R."/>
            <person name="Arkin A.P."/>
            <person name="Skerker J.M."/>
        </authorList>
    </citation>
    <scope>NUCLEOTIDE SEQUENCE [LARGE SCALE GENOMIC DNA]</scope>
    <source>
        <strain evidence="6 8">NBRC 0880</strain>
    </source>
</reference>
<sequence>MSRSSCSFMRRPSCVCCSRLNHVGAIVQQMRRSERRRPTPVPDRLAAPGAPRSLALTLSSSLPRCFLALRRWLYAPSLDLATKRSTPSTSDDPRPSGLVRAHEPPSPTGLLPSFARGRMLPPPVPTASFDSDPRAYSSSSPQTNYTHLRPIHTATNGNGASFAKPRAPSPARSGAKLPSIGASQSSSRLPAPSATNGRLSGSTASSKHGWNGSVSTSQAASSRGVPGPAPFARPPSPLRHAHSFHSLPKTSHRTIPEPTTFARPASPASHRPAQPSHSTTRFQPPPLNVQASMASLRRKASQIELDSPTTASQPPSPAAPAHFSMTDRHRTPRSNQDGYRNLVRRASTSEFGAVKMELDEDAGMMAAPHRPPSRSSTLPTASSSSGAPVNRGDYSILRRGYPAQVLSPHSVHHFFPPDDPRIAPPADSEIRERDAQAAQPNKRTIFSPYELSVLQGLWAAGAYYPASHQVEEVQRRTGLSRLQVRNWFANKRQRATGDEKLRVVEMGKGLSVAY</sequence>
<evidence type="ECO:0000259" key="4">
    <source>
        <dbReference type="PROSITE" id="PS50071"/>
    </source>
</evidence>
<feature type="DNA-binding region" description="Homeobox" evidence="1">
    <location>
        <begin position="439"/>
        <end position="499"/>
    </location>
</feature>
<keyword evidence="1 2" id="KW-0539">Nucleus</keyword>
<dbReference type="SMART" id="SM00389">
    <property type="entry name" value="HOX"/>
    <property type="match status" value="1"/>
</dbReference>
<feature type="compositionally biased region" description="Low complexity" evidence="3">
    <location>
        <begin position="262"/>
        <end position="278"/>
    </location>
</feature>
<dbReference type="Proteomes" id="UP000239560">
    <property type="component" value="Unassembled WGS sequence"/>
</dbReference>
<reference evidence="5 7" key="1">
    <citation type="submission" date="2015-07" db="EMBL/GenBank/DDBJ databases">
        <authorList>
            <person name="Cajimat M.N.B."/>
            <person name="Milazzo M.L."/>
            <person name="Fulhorst C.F."/>
        </authorList>
    </citation>
    <scope>NUCLEOTIDE SEQUENCE [LARGE SCALE GENOMIC DNA]</scope>
    <source>
        <strain evidence="5">Single colony</strain>
    </source>
</reference>
<dbReference type="GO" id="GO:0005634">
    <property type="term" value="C:nucleus"/>
    <property type="evidence" value="ECO:0007669"/>
    <property type="project" value="UniProtKB-SubCell"/>
</dbReference>
<feature type="domain" description="Homeobox" evidence="4">
    <location>
        <begin position="437"/>
        <end position="498"/>
    </location>
</feature>
<accession>A0A0K3C5E5</accession>
<feature type="region of interest" description="Disordered" evidence="3">
    <location>
        <begin position="29"/>
        <end position="48"/>
    </location>
</feature>
<keyword evidence="7" id="KW-1185">Reference proteome</keyword>
<evidence type="ECO:0000256" key="2">
    <source>
        <dbReference type="RuleBase" id="RU000682"/>
    </source>
</evidence>
<evidence type="ECO:0000256" key="1">
    <source>
        <dbReference type="PROSITE-ProRule" id="PRU00108"/>
    </source>
</evidence>
<dbReference type="CDD" id="cd00086">
    <property type="entry name" value="homeodomain"/>
    <property type="match status" value="1"/>
</dbReference>
<dbReference type="Gene3D" id="1.10.10.60">
    <property type="entry name" value="Homeodomain-like"/>
    <property type="match status" value="1"/>
</dbReference>
<protein>
    <submittedName>
        <fullName evidence="5 6">Proteophosphoglycan 5</fullName>
    </submittedName>
</protein>
<gene>
    <name evidence="5" type="primary">FGENESH: predicted gene_1.745</name>
    <name evidence="6" type="ORF">AAT19DRAFT_9201</name>
    <name evidence="5" type="ORF">BN2166_0007450</name>
</gene>
<keyword evidence="1 2" id="KW-0238">DNA-binding</keyword>
<organism evidence="5 7">
    <name type="scientific">Rhodotorula toruloides</name>
    <name type="common">Yeast</name>
    <name type="synonym">Rhodosporidium toruloides</name>
    <dbReference type="NCBI Taxonomy" id="5286"/>
    <lineage>
        <taxon>Eukaryota</taxon>
        <taxon>Fungi</taxon>
        <taxon>Dikarya</taxon>
        <taxon>Basidiomycota</taxon>
        <taxon>Pucciniomycotina</taxon>
        <taxon>Microbotryomycetes</taxon>
        <taxon>Sporidiobolales</taxon>
        <taxon>Sporidiobolaceae</taxon>
        <taxon>Rhodotorula</taxon>
    </lineage>
</organism>
<dbReference type="PROSITE" id="PS50071">
    <property type="entry name" value="HOMEOBOX_2"/>
    <property type="match status" value="1"/>
</dbReference>
<evidence type="ECO:0000313" key="7">
    <source>
        <dbReference type="Proteomes" id="UP000199069"/>
    </source>
</evidence>
<feature type="region of interest" description="Disordered" evidence="3">
    <location>
        <begin position="82"/>
        <end position="346"/>
    </location>
</feature>
<keyword evidence="1 2" id="KW-0371">Homeobox</keyword>
<comment type="subcellular location">
    <subcellularLocation>
        <location evidence="1 2">Nucleus</location>
    </subcellularLocation>
</comment>
<dbReference type="OrthoDB" id="10056939at2759"/>
<name>A0A0K3C5E5_RHOTO</name>
<proteinExistence type="predicted"/>
<dbReference type="GO" id="GO:0003677">
    <property type="term" value="F:DNA binding"/>
    <property type="evidence" value="ECO:0007669"/>
    <property type="project" value="UniProtKB-UniRule"/>
</dbReference>
<dbReference type="Pfam" id="PF00046">
    <property type="entry name" value="Homeodomain"/>
    <property type="match status" value="1"/>
</dbReference>
<evidence type="ECO:0000256" key="3">
    <source>
        <dbReference type="SAM" id="MobiDB-lite"/>
    </source>
</evidence>
<dbReference type="InterPro" id="IPR001356">
    <property type="entry name" value="HD"/>
</dbReference>
<dbReference type="Proteomes" id="UP000199069">
    <property type="component" value="Unassembled WGS sequence"/>
</dbReference>
<evidence type="ECO:0000313" key="8">
    <source>
        <dbReference type="Proteomes" id="UP000239560"/>
    </source>
</evidence>
<feature type="compositionally biased region" description="Polar residues" evidence="3">
    <location>
        <begin position="136"/>
        <end position="146"/>
    </location>
</feature>
<dbReference type="EMBL" id="LCTV02000001">
    <property type="protein sequence ID" value="PRQ78133.1"/>
    <property type="molecule type" value="Genomic_DNA"/>
</dbReference>
<evidence type="ECO:0000313" key="5">
    <source>
        <dbReference type="EMBL" id="CTR04884.1"/>
    </source>
</evidence>
<dbReference type="AlphaFoldDB" id="A0A0K3C5E5"/>